<feature type="domain" description="Ig-like" evidence="2">
    <location>
        <begin position="266"/>
        <end position="354"/>
    </location>
</feature>
<dbReference type="PANTHER" id="PTHR23279:SF36">
    <property type="entry name" value="DEFECTIVE PROBOSCIS EXTENSION RESPONSE 9, ISOFORM A"/>
    <property type="match status" value="1"/>
</dbReference>
<dbReference type="InterPro" id="IPR037448">
    <property type="entry name" value="Zig-8"/>
</dbReference>
<evidence type="ECO:0000313" key="4">
    <source>
        <dbReference type="Proteomes" id="UP000549394"/>
    </source>
</evidence>
<dbReference type="PANTHER" id="PTHR23279">
    <property type="entry name" value="DEFECTIVE PROBOSCIS EXTENSION RESPONSE DPR -RELATED"/>
    <property type="match status" value="1"/>
</dbReference>
<dbReference type="InterPro" id="IPR003599">
    <property type="entry name" value="Ig_sub"/>
</dbReference>
<evidence type="ECO:0000259" key="2">
    <source>
        <dbReference type="PROSITE" id="PS50835"/>
    </source>
</evidence>
<keyword evidence="4" id="KW-1185">Reference proteome</keyword>
<name>A0A7I8VDF7_9ANNE</name>
<accession>A0A7I8VDF7</accession>
<feature type="domain" description="Ig-like" evidence="2">
    <location>
        <begin position="46"/>
        <end position="156"/>
    </location>
</feature>
<protein>
    <submittedName>
        <fullName evidence="3">DgyrCDS2472</fullName>
    </submittedName>
</protein>
<comment type="caution">
    <text evidence="3">The sequence shown here is derived from an EMBL/GenBank/DDBJ whole genome shotgun (WGS) entry which is preliminary data.</text>
</comment>
<dbReference type="AlphaFoldDB" id="A0A7I8VDF7"/>
<feature type="domain" description="Ig-like" evidence="2">
    <location>
        <begin position="174"/>
        <end position="240"/>
    </location>
</feature>
<dbReference type="InterPro" id="IPR036179">
    <property type="entry name" value="Ig-like_dom_sf"/>
</dbReference>
<dbReference type="SMART" id="SM00409">
    <property type="entry name" value="IG"/>
    <property type="match status" value="2"/>
</dbReference>
<dbReference type="GO" id="GO:0032589">
    <property type="term" value="C:neuron projection membrane"/>
    <property type="evidence" value="ECO:0007669"/>
    <property type="project" value="TreeGrafter"/>
</dbReference>
<dbReference type="InterPro" id="IPR013783">
    <property type="entry name" value="Ig-like_fold"/>
</dbReference>
<evidence type="ECO:0000313" key="3">
    <source>
        <dbReference type="EMBL" id="CAD5113294.1"/>
    </source>
</evidence>
<feature type="chain" id="PRO_5029736877" evidence="1">
    <location>
        <begin position="22"/>
        <end position="391"/>
    </location>
</feature>
<dbReference type="SMART" id="SM00408">
    <property type="entry name" value="IGc2"/>
    <property type="match status" value="2"/>
</dbReference>
<reference evidence="3 4" key="1">
    <citation type="submission" date="2020-08" db="EMBL/GenBank/DDBJ databases">
        <authorList>
            <person name="Hejnol A."/>
        </authorList>
    </citation>
    <scope>NUCLEOTIDE SEQUENCE [LARGE SCALE GENOMIC DNA]</scope>
</reference>
<dbReference type="InterPro" id="IPR003598">
    <property type="entry name" value="Ig_sub2"/>
</dbReference>
<dbReference type="Gene3D" id="2.60.40.10">
    <property type="entry name" value="Immunoglobulins"/>
    <property type="match status" value="3"/>
</dbReference>
<feature type="signal peptide" evidence="1">
    <location>
        <begin position="1"/>
        <end position="21"/>
    </location>
</feature>
<dbReference type="InterPro" id="IPR007110">
    <property type="entry name" value="Ig-like_dom"/>
</dbReference>
<keyword evidence="1" id="KW-0732">Signal</keyword>
<gene>
    <name evidence="3" type="ORF">DGYR_LOCUS2315</name>
</gene>
<dbReference type="EMBL" id="CAJFCJ010000003">
    <property type="protein sequence ID" value="CAD5113294.1"/>
    <property type="molecule type" value="Genomic_DNA"/>
</dbReference>
<organism evidence="3 4">
    <name type="scientific">Dimorphilus gyrociliatus</name>
    <dbReference type="NCBI Taxonomy" id="2664684"/>
    <lineage>
        <taxon>Eukaryota</taxon>
        <taxon>Metazoa</taxon>
        <taxon>Spiralia</taxon>
        <taxon>Lophotrochozoa</taxon>
        <taxon>Annelida</taxon>
        <taxon>Polychaeta</taxon>
        <taxon>Polychaeta incertae sedis</taxon>
        <taxon>Dinophilidae</taxon>
        <taxon>Dimorphilus</taxon>
    </lineage>
</organism>
<dbReference type="Pfam" id="PF13927">
    <property type="entry name" value="Ig_3"/>
    <property type="match status" value="1"/>
</dbReference>
<proteinExistence type="predicted"/>
<sequence length="391" mass="45699">MQMRYLFVLIVLLLLLNSCSARKRRKRGEKNAGKRNSEKKVDVSNPADYIWAKHTVAAGDTAVLHCSFDAMYPTYYAYKSIDWTKEPHEKSGKGKLLATGDKMVYDNNNRYRVFTPSGTALSVLIIRRAKKSDSGLFRCNLSDSGHRHKYLLLNVTDSSIEAQTSPDEVKGYVGENVTLWCNATGYPRPMIYWTRENSHDKLPDGTYQHWGNSLQVSNTKKTDGGSYLCYVDNFVQPIMSYVFKLKILNKETKAKFEAEMFRYDSPKLYVGENMKHAPPPVRGRAYILVYKMYMEDYNPNMKIHMTWFKENKKLKRYSKRFMILDYTKSSKPYRAESTLIIRTFDNIDNGNYICHFQTENLSNWQVFKMHKSKKFYILYATRLIEFLLDSF</sequence>
<dbReference type="SUPFAM" id="SSF48726">
    <property type="entry name" value="Immunoglobulin"/>
    <property type="match status" value="3"/>
</dbReference>
<dbReference type="GO" id="GO:0050808">
    <property type="term" value="P:synapse organization"/>
    <property type="evidence" value="ECO:0007669"/>
    <property type="project" value="TreeGrafter"/>
</dbReference>
<dbReference type="PROSITE" id="PS50835">
    <property type="entry name" value="IG_LIKE"/>
    <property type="match status" value="3"/>
</dbReference>
<dbReference type="Proteomes" id="UP000549394">
    <property type="component" value="Unassembled WGS sequence"/>
</dbReference>
<evidence type="ECO:0000256" key="1">
    <source>
        <dbReference type="SAM" id="SignalP"/>
    </source>
</evidence>
<dbReference type="OrthoDB" id="10012075at2759"/>